<dbReference type="SMART" id="SM01401">
    <property type="entry name" value="Sds3"/>
    <property type="match status" value="1"/>
</dbReference>
<dbReference type="Proteomes" id="UP000027456">
    <property type="component" value="Unassembled WGS sequence"/>
</dbReference>
<name>A0A074SDM5_9AGAM</name>
<dbReference type="Pfam" id="PF08598">
    <property type="entry name" value="Sds3"/>
    <property type="match status" value="1"/>
</dbReference>
<feature type="transmembrane region" description="Helical" evidence="7">
    <location>
        <begin position="285"/>
        <end position="307"/>
    </location>
</feature>
<dbReference type="GO" id="GO:0005654">
    <property type="term" value="C:nucleoplasm"/>
    <property type="evidence" value="ECO:0007669"/>
    <property type="project" value="UniProtKB-ARBA"/>
</dbReference>
<evidence type="ECO:0000256" key="1">
    <source>
        <dbReference type="ARBA" id="ARBA00004123"/>
    </source>
</evidence>
<feature type="region of interest" description="Disordered" evidence="6">
    <location>
        <begin position="44"/>
        <end position="107"/>
    </location>
</feature>
<dbReference type="InterPro" id="IPR023201">
    <property type="entry name" value="SecY_dom_sf"/>
</dbReference>
<sequence length="317" mass="36057">MPSTTVFYGDLARGLPLIDMSSLNHPTIIICLIPTTFPISKRNHSLSIPTPVQPESKKPSPTPDKSHSAVSGNPDETRQASTPELEPEAKPGPEPEAEIEIDPNMQPPHRAEALDVLAGMEVRFAELRGRLYANKMKEAAREEAMILDGTHPELVFFQRELDARRSRRKQLAETRRTLEIGWCATMRCAEEFAAWSEWRHARDELQDNMRTECVQECRWLAREQRLAERLATVCPIPALPISLLQPPSLESLHVVWFLNFVQPFQSILSEVSLPERKIPFNHKTLWTAVTLLVFLVCSQVSLYSIMLSDLSDPPYWM</sequence>
<comment type="subcellular location">
    <subcellularLocation>
        <location evidence="1">Nucleus</location>
    </subcellularLocation>
</comment>
<reference evidence="8 9" key="1">
    <citation type="submission" date="2013-12" db="EMBL/GenBank/DDBJ databases">
        <authorList>
            <person name="Cubeta M."/>
            <person name="Pakala S."/>
            <person name="Fedorova N."/>
            <person name="Thomas E."/>
            <person name="Dean R."/>
            <person name="Jabaji S."/>
            <person name="Neate S."/>
            <person name="Toda T."/>
            <person name="Tavantzis S."/>
            <person name="Vilgalys R."/>
            <person name="Bharathan N."/>
            <person name="Pakala S."/>
            <person name="Losada L.S."/>
            <person name="Zafar N."/>
            <person name="Nierman W."/>
        </authorList>
    </citation>
    <scope>NUCLEOTIDE SEQUENCE [LARGE SCALE GENOMIC DNA]</scope>
    <source>
        <strain evidence="8 9">123E</strain>
    </source>
</reference>
<protein>
    <submittedName>
        <fullName evidence="8">Sds3-like protein</fullName>
    </submittedName>
</protein>
<keyword evidence="2" id="KW-0678">Repressor</keyword>
<evidence type="ECO:0000256" key="7">
    <source>
        <dbReference type="SAM" id="Phobius"/>
    </source>
</evidence>
<keyword evidence="7" id="KW-0472">Membrane</keyword>
<dbReference type="InterPro" id="IPR013907">
    <property type="entry name" value="Sds3"/>
</dbReference>
<organism evidence="8 9">
    <name type="scientific">Rhizoctonia solani 123E</name>
    <dbReference type="NCBI Taxonomy" id="1423351"/>
    <lineage>
        <taxon>Eukaryota</taxon>
        <taxon>Fungi</taxon>
        <taxon>Dikarya</taxon>
        <taxon>Basidiomycota</taxon>
        <taxon>Agaricomycotina</taxon>
        <taxon>Agaricomycetes</taxon>
        <taxon>Cantharellales</taxon>
        <taxon>Ceratobasidiaceae</taxon>
        <taxon>Rhizoctonia</taxon>
    </lineage>
</organism>
<evidence type="ECO:0000256" key="2">
    <source>
        <dbReference type="ARBA" id="ARBA00022491"/>
    </source>
</evidence>
<dbReference type="AlphaFoldDB" id="A0A074SDM5"/>
<evidence type="ECO:0000256" key="5">
    <source>
        <dbReference type="ARBA" id="ARBA00023242"/>
    </source>
</evidence>
<keyword evidence="3" id="KW-0805">Transcription regulation</keyword>
<gene>
    <name evidence="8" type="ORF">V565_132540</name>
</gene>
<evidence type="ECO:0000313" key="9">
    <source>
        <dbReference type="Proteomes" id="UP000027456"/>
    </source>
</evidence>
<dbReference type="OrthoDB" id="20886at2759"/>
<keyword evidence="9" id="KW-1185">Reference proteome</keyword>
<dbReference type="Gene3D" id="1.10.3370.10">
    <property type="entry name" value="SecY subunit domain"/>
    <property type="match status" value="1"/>
</dbReference>
<dbReference type="GO" id="GO:0010468">
    <property type="term" value="P:regulation of gene expression"/>
    <property type="evidence" value="ECO:0007669"/>
    <property type="project" value="UniProtKB-ARBA"/>
</dbReference>
<keyword evidence="5" id="KW-0539">Nucleus</keyword>
<dbReference type="SUPFAM" id="SSF103491">
    <property type="entry name" value="Preprotein translocase SecY subunit"/>
    <property type="match status" value="1"/>
</dbReference>
<dbReference type="EMBL" id="AZST01000568">
    <property type="protein sequence ID" value="KEP48147.1"/>
    <property type="molecule type" value="Genomic_DNA"/>
</dbReference>
<dbReference type="PANTHER" id="PTHR21964">
    <property type="entry name" value="BREAST CANCER METASTASIS-SUPPRESSOR 1"/>
    <property type="match status" value="1"/>
</dbReference>
<accession>A0A074SDM5</accession>
<keyword evidence="4" id="KW-0804">Transcription</keyword>
<dbReference type="HOGENOM" id="CLU_877589_0_0_1"/>
<evidence type="ECO:0000256" key="6">
    <source>
        <dbReference type="SAM" id="MobiDB-lite"/>
    </source>
</evidence>
<proteinExistence type="predicted"/>
<evidence type="ECO:0000256" key="3">
    <source>
        <dbReference type="ARBA" id="ARBA00023015"/>
    </source>
</evidence>
<evidence type="ECO:0000313" key="8">
    <source>
        <dbReference type="EMBL" id="KEP48147.1"/>
    </source>
</evidence>
<keyword evidence="7" id="KW-0812">Transmembrane</keyword>
<comment type="caution">
    <text evidence="8">The sequence shown here is derived from an EMBL/GenBank/DDBJ whole genome shotgun (WGS) entry which is preliminary data.</text>
</comment>
<evidence type="ECO:0000256" key="4">
    <source>
        <dbReference type="ARBA" id="ARBA00023163"/>
    </source>
</evidence>
<keyword evidence="7" id="KW-1133">Transmembrane helix</keyword>
<dbReference type="STRING" id="1423351.A0A074SDM5"/>